<protein>
    <submittedName>
        <fullName evidence="1">Uncharacterized protein</fullName>
    </submittedName>
</protein>
<evidence type="ECO:0000313" key="1">
    <source>
        <dbReference type="EMBL" id="KAK9031678.1"/>
    </source>
</evidence>
<dbReference type="EMBL" id="JBBPBN010000009">
    <property type="protein sequence ID" value="KAK9031678.1"/>
    <property type="molecule type" value="Genomic_DNA"/>
</dbReference>
<proteinExistence type="predicted"/>
<reference evidence="1 2" key="1">
    <citation type="journal article" date="2024" name="G3 (Bethesda)">
        <title>Genome assembly of Hibiscus sabdariffa L. provides insights into metabolisms of medicinal natural products.</title>
        <authorList>
            <person name="Kim T."/>
        </authorList>
    </citation>
    <scope>NUCLEOTIDE SEQUENCE [LARGE SCALE GENOMIC DNA]</scope>
    <source>
        <strain evidence="1">TK-2024</strain>
        <tissue evidence="1">Old leaves</tissue>
    </source>
</reference>
<dbReference type="Proteomes" id="UP001396334">
    <property type="component" value="Unassembled WGS sequence"/>
</dbReference>
<organism evidence="1 2">
    <name type="scientific">Hibiscus sabdariffa</name>
    <name type="common">roselle</name>
    <dbReference type="NCBI Taxonomy" id="183260"/>
    <lineage>
        <taxon>Eukaryota</taxon>
        <taxon>Viridiplantae</taxon>
        <taxon>Streptophyta</taxon>
        <taxon>Embryophyta</taxon>
        <taxon>Tracheophyta</taxon>
        <taxon>Spermatophyta</taxon>
        <taxon>Magnoliopsida</taxon>
        <taxon>eudicotyledons</taxon>
        <taxon>Gunneridae</taxon>
        <taxon>Pentapetalae</taxon>
        <taxon>rosids</taxon>
        <taxon>malvids</taxon>
        <taxon>Malvales</taxon>
        <taxon>Malvaceae</taxon>
        <taxon>Malvoideae</taxon>
        <taxon>Hibiscus</taxon>
    </lineage>
</organism>
<evidence type="ECO:0000313" key="2">
    <source>
        <dbReference type="Proteomes" id="UP001396334"/>
    </source>
</evidence>
<comment type="caution">
    <text evidence="1">The sequence shown here is derived from an EMBL/GenBank/DDBJ whole genome shotgun (WGS) entry which is preliminary data.</text>
</comment>
<keyword evidence="2" id="KW-1185">Reference proteome</keyword>
<accession>A0ABR2T2H7</accession>
<name>A0ABR2T2H7_9ROSI</name>
<sequence>MSTSEFEDNQCWINEGSSAGSMDVEAELSPTTGKIEMDPKRCANWILLGRWKTMMADVPNQSFSSSGFSDPMNPVFDKETGLFIIKPRLLKNPPKLLPCSLRSISDKKINQKAFSQKVLNHSGSKGFTESPKSLSPISTRAEAKVAFSYGVDEKEEELEFEAAKCLEVCNVSGLYFKEVRERFIKMGKRDTSHR</sequence>
<gene>
    <name evidence="1" type="ORF">V6N11_055970</name>
</gene>